<accession>A0A8S1HBJ8</accession>
<dbReference type="EMBL" id="CAJGYM010000034">
    <property type="protein sequence ID" value="CAD6193339.1"/>
    <property type="molecule type" value="Genomic_DNA"/>
</dbReference>
<feature type="compositionally biased region" description="Basic and acidic residues" evidence="1">
    <location>
        <begin position="152"/>
        <end position="161"/>
    </location>
</feature>
<name>A0A8S1HBJ8_9PELO</name>
<feature type="compositionally biased region" description="Polar residues" evidence="1">
    <location>
        <begin position="275"/>
        <end position="285"/>
    </location>
</feature>
<feature type="compositionally biased region" description="Polar residues" evidence="1">
    <location>
        <begin position="695"/>
        <end position="728"/>
    </location>
</feature>
<feature type="compositionally biased region" description="Basic and acidic residues" evidence="1">
    <location>
        <begin position="579"/>
        <end position="591"/>
    </location>
</feature>
<gene>
    <name evidence="2" type="ORF">CAUJ_LOCUS9258</name>
</gene>
<feature type="compositionally biased region" description="Polar residues" evidence="1">
    <location>
        <begin position="162"/>
        <end position="192"/>
    </location>
</feature>
<feature type="compositionally biased region" description="Polar residues" evidence="1">
    <location>
        <begin position="592"/>
        <end position="603"/>
    </location>
</feature>
<evidence type="ECO:0000256" key="1">
    <source>
        <dbReference type="SAM" id="MobiDB-lite"/>
    </source>
</evidence>
<evidence type="ECO:0000313" key="2">
    <source>
        <dbReference type="EMBL" id="CAD6193339.1"/>
    </source>
</evidence>
<feature type="region of interest" description="Disordered" evidence="1">
    <location>
        <begin position="627"/>
        <end position="782"/>
    </location>
</feature>
<feature type="region of interest" description="Disordered" evidence="1">
    <location>
        <begin position="256"/>
        <end position="360"/>
    </location>
</feature>
<feature type="region of interest" description="Disordered" evidence="1">
    <location>
        <begin position="529"/>
        <end position="612"/>
    </location>
</feature>
<sequence length="782" mass="88104">MPSYNHNRSKENLNWDYGIVSNIEKDTGYVFVVILAKDVTALLEKSIRCPNLRKGDFLRVRYRANRNVPVNYRAKYTVENLELTAPLAEVISTNPKLLLRTVAKVDRLGESGKKTLLWDATFGFFVDLWNIIDYERDALLEFEFTVTTNPRDRRIENRDGGSENSGRNFSTFRRSTSGNYKENTFQRNSRSSESAHRDNVTVMNSSRSPYPAHDGSQNFDRNSTSSQQKPFGNYEGDAYQRNVRDEAISGNEVMAKTSKWPNPPRSVNSERIERSYSTPRENNFGNHGEEASQKVTRNASTVDCRNKVWGNSSKWPHPANKADSDRFEKDSRRCISANPSNPSSSGTGKNYSTALRNTSGNYGEDEVWRVESRPTKFLSDEEIIAISVERLHPAETQENKPTAQKIHEKDGEDVFPENSRKSAIVDAGNEVFVNTPEWLEFPLEIVSEQPEDDPPEKNVEEIPMAKKWSEPMLIRKPGFNRSSSSTLSSIDEFEGVIVAGYPTSTPTSSDSEWNYSKFPQKTVGNLEEEASLKVSRNPETIHSNKELVQNSSKWPHPASDQSVKDPRNYSTVNSSNTTPRHENGADVDRSGRNSTNGQNSYRNNDGGISMERSNSTYFQPIISHSVDSENHSSFRQNQYEGSDGDALQRDSHNPETVRSNKENSSKWPNPAETEKSAAREDYEDNYDRSVRDPRNPNSANSFQQTLAHGANFDQSGRNYSTNSRSSFRNCDEGRPMGSRSSANSSRPMHSMNPTSGGCSSRTSQKQDHEGSSTARHTSVARP</sequence>
<proteinExistence type="predicted"/>
<feature type="compositionally biased region" description="Polar residues" evidence="1">
    <location>
        <begin position="293"/>
        <end position="314"/>
    </location>
</feature>
<feature type="compositionally biased region" description="Polar residues" evidence="1">
    <location>
        <begin position="215"/>
        <end position="230"/>
    </location>
</feature>
<keyword evidence="3" id="KW-1185">Reference proteome</keyword>
<feature type="compositionally biased region" description="Basic and acidic residues" evidence="1">
    <location>
        <begin position="646"/>
        <end position="664"/>
    </location>
</feature>
<dbReference type="Proteomes" id="UP000835052">
    <property type="component" value="Unassembled WGS sequence"/>
</dbReference>
<comment type="caution">
    <text evidence="2">The sequence shown here is derived from an EMBL/GenBank/DDBJ whole genome shotgun (WGS) entry which is preliminary data.</text>
</comment>
<feature type="compositionally biased region" description="Basic and acidic residues" evidence="1">
    <location>
        <begin position="672"/>
        <end position="694"/>
    </location>
</feature>
<feature type="region of interest" description="Disordered" evidence="1">
    <location>
        <begin position="152"/>
        <end position="238"/>
    </location>
</feature>
<feature type="compositionally biased region" description="Basic and acidic residues" evidence="1">
    <location>
        <begin position="320"/>
        <end position="333"/>
    </location>
</feature>
<dbReference type="AlphaFoldDB" id="A0A8S1HBJ8"/>
<feature type="compositionally biased region" description="Polar residues" evidence="1">
    <location>
        <begin position="537"/>
        <end position="553"/>
    </location>
</feature>
<organism evidence="2 3">
    <name type="scientific">Caenorhabditis auriculariae</name>
    <dbReference type="NCBI Taxonomy" id="2777116"/>
    <lineage>
        <taxon>Eukaryota</taxon>
        <taxon>Metazoa</taxon>
        <taxon>Ecdysozoa</taxon>
        <taxon>Nematoda</taxon>
        <taxon>Chromadorea</taxon>
        <taxon>Rhabditida</taxon>
        <taxon>Rhabditina</taxon>
        <taxon>Rhabditomorpha</taxon>
        <taxon>Rhabditoidea</taxon>
        <taxon>Rhabditidae</taxon>
        <taxon>Peloderinae</taxon>
        <taxon>Caenorhabditis</taxon>
    </lineage>
</organism>
<evidence type="ECO:0000313" key="3">
    <source>
        <dbReference type="Proteomes" id="UP000835052"/>
    </source>
</evidence>
<protein>
    <submittedName>
        <fullName evidence="2">Uncharacterized protein</fullName>
    </submittedName>
</protein>
<feature type="compositionally biased region" description="Polar residues" evidence="1">
    <location>
        <begin position="568"/>
        <end position="578"/>
    </location>
</feature>
<feature type="compositionally biased region" description="Polar residues" evidence="1">
    <location>
        <begin position="738"/>
        <end position="763"/>
    </location>
</feature>
<reference evidence="2" key="1">
    <citation type="submission" date="2020-10" db="EMBL/GenBank/DDBJ databases">
        <authorList>
            <person name="Kikuchi T."/>
        </authorList>
    </citation>
    <scope>NUCLEOTIDE SEQUENCE</scope>
    <source>
        <strain evidence="2">NKZ352</strain>
    </source>
</reference>
<feature type="compositionally biased region" description="Polar residues" evidence="1">
    <location>
        <begin position="337"/>
        <end position="360"/>
    </location>
</feature>